<comment type="similarity">
    <text evidence="1">Belongs to the PDE6D/unc-119 family.</text>
</comment>
<dbReference type="InterPro" id="IPR014756">
    <property type="entry name" value="Ig_E-set"/>
</dbReference>
<evidence type="ECO:0000256" key="1">
    <source>
        <dbReference type="ARBA" id="ARBA00008102"/>
    </source>
</evidence>
<gene>
    <name evidence="3" type="ORF">HPHI1048_LOCUS9650</name>
</gene>
<proteinExistence type="inferred from homology"/>
<evidence type="ECO:0000313" key="3">
    <source>
        <dbReference type="EMBL" id="CAD8482636.1"/>
    </source>
</evidence>
<reference evidence="3" key="1">
    <citation type="submission" date="2021-01" db="EMBL/GenBank/DDBJ databases">
        <authorList>
            <person name="Corre E."/>
            <person name="Pelletier E."/>
            <person name="Niang G."/>
            <person name="Scheremetjew M."/>
            <person name="Finn R."/>
            <person name="Kale V."/>
            <person name="Holt S."/>
            <person name="Cochrane G."/>
            <person name="Meng A."/>
            <person name="Brown T."/>
            <person name="Cohen L."/>
        </authorList>
    </citation>
    <scope>NUCLEOTIDE SEQUENCE</scope>
    <source>
        <strain evidence="3">CCMP325</strain>
    </source>
</reference>
<name>A0A7S0EEC1_9CRYP</name>
<protein>
    <recommendedName>
        <fullName evidence="2">GMP phosphodiesterase delta subunit domain-containing protein</fullName>
    </recommendedName>
</protein>
<dbReference type="AlphaFoldDB" id="A0A7S0EEC1"/>
<feature type="domain" description="GMP phosphodiesterase delta subunit" evidence="2">
    <location>
        <begin position="17"/>
        <end position="98"/>
    </location>
</feature>
<dbReference type="PANTHER" id="PTHR12976">
    <property type="entry name" value="RETINAL ROD RHODOPSIN-SENSITIVE CGMP 3',5'-CYCLIC PHOSPHODIESTERASE DELTA-SUBUNIT"/>
    <property type="match status" value="1"/>
</dbReference>
<accession>A0A7S0EEC1</accession>
<dbReference type="SUPFAM" id="SSF81296">
    <property type="entry name" value="E set domains"/>
    <property type="match status" value="1"/>
</dbReference>
<dbReference type="EMBL" id="HBEO01014153">
    <property type="protein sequence ID" value="CAD8482636.1"/>
    <property type="molecule type" value="Transcribed_RNA"/>
</dbReference>
<dbReference type="InterPro" id="IPR008015">
    <property type="entry name" value="PDED_dom"/>
</dbReference>
<dbReference type="Gene3D" id="2.70.50.40">
    <property type="entry name" value="GMP phosphodiesterase, delta subunit"/>
    <property type="match status" value="1"/>
</dbReference>
<organism evidence="3">
    <name type="scientific">Hanusia phi</name>
    <dbReference type="NCBI Taxonomy" id="3032"/>
    <lineage>
        <taxon>Eukaryota</taxon>
        <taxon>Cryptophyceae</taxon>
        <taxon>Pyrenomonadales</taxon>
        <taxon>Geminigeraceae</taxon>
        <taxon>Hanusia</taxon>
    </lineage>
</organism>
<dbReference type="GO" id="GO:0005737">
    <property type="term" value="C:cytoplasm"/>
    <property type="evidence" value="ECO:0007669"/>
    <property type="project" value="TreeGrafter"/>
</dbReference>
<dbReference type="PANTHER" id="PTHR12976:SF0">
    <property type="entry name" value="RETINAL ROD RHODOPSIN-SENSITIVE CGMP 3',5'-CYCLIC PHOSPHODIESTERASE SUBUNIT DELTA"/>
    <property type="match status" value="1"/>
</dbReference>
<dbReference type="InterPro" id="IPR037036">
    <property type="entry name" value="PDED_dom_sf"/>
</dbReference>
<evidence type="ECO:0000259" key="2">
    <source>
        <dbReference type="Pfam" id="PF05351"/>
    </source>
</evidence>
<dbReference type="Pfam" id="PF05351">
    <property type="entry name" value="GMP_PDE_delta"/>
    <property type="match status" value="1"/>
</dbReference>
<sequence length="133" mass="15052">MGERGEVYISSNPEDAKVVQGFKLEHMNMRDADSGQVLWESPPDWEGKFFLQELEAHVPREILACKAISREVRFSSVEKMDDFKLLQKVYFQGSCFEEVSRDCWAWKSSHNSSSGFSSSALSCPIPPTAGRAR</sequence>